<proteinExistence type="predicted"/>
<gene>
    <name evidence="1" type="ORF">LEP1GSC059_3118</name>
</gene>
<organism evidence="1 2">
    <name type="scientific">Leptospira noguchii serovar Panama str. CZ214</name>
    <dbReference type="NCBI Taxonomy" id="1001595"/>
    <lineage>
        <taxon>Bacteria</taxon>
        <taxon>Pseudomonadati</taxon>
        <taxon>Spirochaetota</taxon>
        <taxon>Spirochaetia</taxon>
        <taxon>Leptospirales</taxon>
        <taxon>Leptospiraceae</taxon>
        <taxon>Leptospira</taxon>
    </lineage>
</organism>
<protein>
    <submittedName>
        <fullName evidence="1">Uncharacterized protein</fullName>
    </submittedName>
</protein>
<comment type="caution">
    <text evidence="1">The sequence shown here is derived from an EMBL/GenBank/DDBJ whole genome shotgun (WGS) entry which is preliminary data.</text>
</comment>
<dbReference type="AlphaFoldDB" id="T0GQ63"/>
<name>T0GQ63_9LEPT</name>
<dbReference type="EMBL" id="AKWY02000023">
    <property type="protein sequence ID" value="EQA71032.1"/>
    <property type="molecule type" value="Genomic_DNA"/>
</dbReference>
<evidence type="ECO:0000313" key="2">
    <source>
        <dbReference type="Proteomes" id="UP000015442"/>
    </source>
</evidence>
<accession>T0GQ63</accession>
<sequence length="62" mass="7620">MNSILFRIFMKQYLKSKGFRLYFEPNLFRFFNKQVFENQKNLLIKYFTDNKHSITKTGVKAF</sequence>
<dbReference type="Proteomes" id="UP000015442">
    <property type="component" value="Unassembled WGS sequence"/>
</dbReference>
<reference evidence="1 2" key="1">
    <citation type="submission" date="2013-05" db="EMBL/GenBank/DDBJ databases">
        <authorList>
            <person name="Harkins D.M."/>
            <person name="Durkin A.S."/>
            <person name="Brinkac L.M."/>
            <person name="Haft D.H."/>
            <person name="Selengut J.D."/>
            <person name="Sanka R."/>
            <person name="DePew J."/>
            <person name="Purushe J."/>
            <person name="Hartskeerl R.A."/>
            <person name="Ahmed A."/>
            <person name="van der Linden H."/>
            <person name="Goris M.G.A."/>
            <person name="Vinetz J.M."/>
            <person name="Sutton G.G."/>
            <person name="Nierman W.C."/>
            <person name="Fouts D.E."/>
        </authorList>
    </citation>
    <scope>NUCLEOTIDE SEQUENCE [LARGE SCALE GENOMIC DNA]</scope>
    <source>
        <strain evidence="1 2">CZ214</strain>
    </source>
</reference>
<evidence type="ECO:0000313" key="1">
    <source>
        <dbReference type="EMBL" id="EQA71032.1"/>
    </source>
</evidence>